<dbReference type="GO" id="GO:0006313">
    <property type="term" value="P:DNA transposition"/>
    <property type="evidence" value="ECO:0007669"/>
    <property type="project" value="InterPro"/>
</dbReference>
<keyword evidence="3" id="KW-0815">Transposition</keyword>
<dbReference type="RefSeq" id="WP_168775204.1">
    <property type="nucleotide sequence ID" value="NZ_JAABNR010000011.1"/>
</dbReference>
<dbReference type="AlphaFoldDB" id="A0AAE5BWK4"/>
<dbReference type="EMBL" id="JAABNR010000011">
    <property type="protein sequence ID" value="NBZ88383.1"/>
    <property type="molecule type" value="Genomic_DNA"/>
</dbReference>
<gene>
    <name evidence="7" type="ORF">GV832_12395</name>
</gene>
<comment type="caution">
    <text evidence="7">The sequence shown here is derived from an EMBL/GenBank/DDBJ whole genome shotgun (WGS) entry which is preliminary data.</text>
</comment>
<comment type="function">
    <text evidence="1">Required for the transposition of the insertion element.</text>
</comment>
<evidence type="ECO:0000256" key="4">
    <source>
        <dbReference type="ARBA" id="ARBA00023125"/>
    </source>
</evidence>
<evidence type="ECO:0000256" key="2">
    <source>
        <dbReference type="ARBA" id="ARBA00010961"/>
    </source>
</evidence>
<dbReference type="Pfam" id="PF00872">
    <property type="entry name" value="Transposase_mut"/>
    <property type="match status" value="1"/>
</dbReference>
<reference evidence="7" key="1">
    <citation type="submission" date="2020-01" db="EMBL/GenBank/DDBJ databases">
        <authorList>
            <person name="Chen W.-M."/>
        </authorList>
    </citation>
    <scope>NUCLEOTIDE SEQUENCE</scope>
    <source>
        <strain evidence="7">CYK-10</strain>
    </source>
</reference>
<dbReference type="InterPro" id="IPR001207">
    <property type="entry name" value="Transposase_mutator"/>
</dbReference>
<name>A0AAE5BWK4_9RHOB</name>
<evidence type="ECO:0000256" key="1">
    <source>
        <dbReference type="ARBA" id="ARBA00002190"/>
    </source>
</evidence>
<comment type="similarity">
    <text evidence="2">Belongs to the transposase mutator family.</text>
</comment>
<accession>A0AAE5BWK4</accession>
<organism evidence="7 8">
    <name type="scientific">Stagnihabitans tardus</name>
    <dbReference type="NCBI Taxonomy" id="2699202"/>
    <lineage>
        <taxon>Bacteria</taxon>
        <taxon>Pseudomonadati</taxon>
        <taxon>Pseudomonadota</taxon>
        <taxon>Alphaproteobacteria</taxon>
        <taxon>Rhodobacterales</taxon>
        <taxon>Paracoccaceae</taxon>
        <taxon>Stagnihabitans</taxon>
    </lineage>
</organism>
<evidence type="ECO:0000256" key="5">
    <source>
        <dbReference type="ARBA" id="ARBA00023172"/>
    </source>
</evidence>
<sequence length="57" mass="6135">MIAMRIPKLRKGSCFPGIPEPRRRAGKARTASSQKACVPGISTRPIDDLVMGISGVR</sequence>
<feature type="region of interest" description="Disordered" evidence="6">
    <location>
        <begin position="13"/>
        <end position="36"/>
    </location>
</feature>
<dbReference type="GO" id="GO:0003677">
    <property type="term" value="F:DNA binding"/>
    <property type="evidence" value="ECO:0007669"/>
    <property type="project" value="UniProtKB-KW"/>
</dbReference>
<keyword evidence="4" id="KW-0238">DNA-binding</keyword>
<keyword evidence="8" id="KW-1185">Reference proteome</keyword>
<keyword evidence="5" id="KW-0233">DNA recombination</keyword>
<evidence type="ECO:0000256" key="3">
    <source>
        <dbReference type="ARBA" id="ARBA00022578"/>
    </source>
</evidence>
<dbReference type="Proteomes" id="UP001193501">
    <property type="component" value="Unassembled WGS sequence"/>
</dbReference>
<proteinExistence type="inferred from homology"/>
<evidence type="ECO:0000313" key="8">
    <source>
        <dbReference type="Proteomes" id="UP001193501"/>
    </source>
</evidence>
<evidence type="ECO:0000256" key="6">
    <source>
        <dbReference type="SAM" id="MobiDB-lite"/>
    </source>
</evidence>
<evidence type="ECO:0000313" key="7">
    <source>
        <dbReference type="EMBL" id="NBZ88383.1"/>
    </source>
</evidence>
<dbReference type="GO" id="GO:0004803">
    <property type="term" value="F:transposase activity"/>
    <property type="evidence" value="ECO:0007669"/>
    <property type="project" value="InterPro"/>
</dbReference>
<protein>
    <submittedName>
        <fullName evidence="7">Uncharacterized protein</fullName>
    </submittedName>
</protein>